<dbReference type="AlphaFoldDB" id="A0A8X6MJA6"/>
<organism evidence="1 2">
    <name type="scientific">Nephila pilipes</name>
    <name type="common">Giant wood spider</name>
    <name type="synonym">Nephila maculata</name>
    <dbReference type="NCBI Taxonomy" id="299642"/>
    <lineage>
        <taxon>Eukaryota</taxon>
        <taxon>Metazoa</taxon>
        <taxon>Ecdysozoa</taxon>
        <taxon>Arthropoda</taxon>
        <taxon>Chelicerata</taxon>
        <taxon>Arachnida</taxon>
        <taxon>Araneae</taxon>
        <taxon>Araneomorphae</taxon>
        <taxon>Entelegynae</taxon>
        <taxon>Araneoidea</taxon>
        <taxon>Nephilidae</taxon>
        <taxon>Nephila</taxon>
    </lineage>
</organism>
<dbReference type="EMBL" id="BMAW01047920">
    <property type="protein sequence ID" value="GFS63366.1"/>
    <property type="molecule type" value="Genomic_DNA"/>
</dbReference>
<comment type="caution">
    <text evidence="1">The sequence shown here is derived from an EMBL/GenBank/DDBJ whole genome shotgun (WGS) entry which is preliminary data.</text>
</comment>
<dbReference type="Proteomes" id="UP000887013">
    <property type="component" value="Unassembled WGS sequence"/>
</dbReference>
<keyword evidence="2" id="KW-1185">Reference proteome</keyword>
<accession>A0A8X6MJA6</accession>
<gene>
    <name evidence="1" type="primary">AVEN_178682_1</name>
    <name evidence="1" type="ORF">NPIL_571301</name>
</gene>
<dbReference type="Gene3D" id="2.40.70.10">
    <property type="entry name" value="Acid Proteases"/>
    <property type="match status" value="1"/>
</dbReference>
<sequence>MLDPSIEYGSRRFQHRVYVADITDPCILGLDFFREFNFKVDLERNEIRTGGEEIPLFSANIEFPKLCFLFAKEKTVITARSECLIRGVTKASEHFRYAVTISPSQISEKGGLIAATLVDLKKETISVRILNMNNKQTKKKKWTKELSLHHMKQWLIL</sequence>
<evidence type="ECO:0000313" key="2">
    <source>
        <dbReference type="Proteomes" id="UP000887013"/>
    </source>
</evidence>
<reference evidence="1" key="1">
    <citation type="submission" date="2020-08" db="EMBL/GenBank/DDBJ databases">
        <title>Multicomponent nature underlies the extraordinary mechanical properties of spider dragline silk.</title>
        <authorList>
            <person name="Kono N."/>
            <person name="Nakamura H."/>
            <person name="Mori M."/>
            <person name="Yoshida Y."/>
            <person name="Ohtoshi R."/>
            <person name="Malay A.D."/>
            <person name="Moran D.A.P."/>
            <person name="Tomita M."/>
            <person name="Numata K."/>
            <person name="Arakawa K."/>
        </authorList>
    </citation>
    <scope>NUCLEOTIDE SEQUENCE</scope>
</reference>
<proteinExistence type="predicted"/>
<evidence type="ECO:0000313" key="1">
    <source>
        <dbReference type="EMBL" id="GFS63366.1"/>
    </source>
</evidence>
<dbReference type="OrthoDB" id="6783748at2759"/>
<dbReference type="InterPro" id="IPR021109">
    <property type="entry name" value="Peptidase_aspartic_dom_sf"/>
</dbReference>
<protein>
    <submittedName>
        <fullName evidence="1">Uncharacterized protein</fullName>
    </submittedName>
</protein>
<name>A0A8X6MJA6_NEPPI</name>